<accession>A0ABV9E337</accession>
<dbReference type="CDD" id="cd16917">
    <property type="entry name" value="HATPase_UhpB-NarQ-NarX-like"/>
    <property type="match status" value="1"/>
</dbReference>
<feature type="region of interest" description="Disordered" evidence="9">
    <location>
        <begin position="1"/>
        <end position="22"/>
    </location>
</feature>
<organism evidence="13 14">
    <name type="scientific">Nocardiopsis mangrovi</name>
    <dbReference type="NCBI Taxonomy" id="1179818"/>
    <lineage>
        <taxon>Bacteria</taxon>
        <taxon>Bacillati</taxon>
        <taxon>Actinomycetota</taxon>
        <taxon>Actinomycetes</taxon>
        <taxon>Streptosporangiales</taxon>
        <taxon>Nocardiopsidaceae</taxon>
        <taxon>Nocardiopsis</taxon>
    </lineage>
</organism>
<proteinExistence type="predicted"/>
<keyword evidence="8" id="KW-0902">Two-component regulatory system</keyword>
<evidence type="ECO:0000259" key="12">
    <source>
        <dbReference type="Pfam" id="PF07730"/>
    </source>
</evidence>
<comment type="catalytic activity">
    <reaction evidence="1">
        <text>ATP + protein L-histidine = ADP + protein N-phospho-L-histidine.</text>
        <dbReference type="EC" id="2.7.13.3"/>
    </reaction>
</comment>
<feature type="transmembrane region" description="Helical" evidence="10">
    <location>
        <begin position="161"/>
        <end position="180"/>
    </location>
</feature>
<dbReference type="PANTHER" id="PTHR24421:SF10">
    <property type="entry name" value="NITRATE_NITRITE SENSOR PROTEIN NARQ"/>
    <property type="match status" value="1"/>
</dbReference>
<evidence type="ECO:0000256" key="6">
    <source>
        <dbReference type="ARBA" id="ARBA00022777"/>
    </source>
</evidence>
<comment type="caution">
    <text evidence="13">The sequence shown here is derived from an EMBL/GenBank/DDBJ whole genome shotgun (WGS) entry which is preliminary data.</text>
</comment>
<evidence type="ECO:0000256" key="1">
    <source>
        <dbReference type="ARBA" id="ARBA00000085"/>
    </source>
</evidence>
<evidence type="ECO:0000256" key="9">
    <source>
        <dbReference type="SAM" id="MobiDB-lite"/>
    </source>
</evidence>
<dbReference type="EMBL" id="JBHSFQ010000026">
    <property type="protein sequence ID" value="MFC4564645.1"/>
    <property type="molecule type" value="Genomic_DNA"/>
</dbReference>
<protein>
    <recommendedName>
        <fullName evidence="2">histidine kinase</fullName>
        <ecNumber evidence="2">2.7.13.3</ecNumber>
    </recommendedName>
</protein>
<feature type="domain" description="Signal transduction histidine kinase subgroup 3 dimerisation and phosphoacceptor" evidence="12">
    <location>
        <begin position="216"/>
        <end position="282"/>
    </location>
</feature>
<gene>
    <name evidence="13" type="ORF">ACFO4E_22535</name>
</gene>
<keyword evidence="10" id="KW-0472">Membrane</keyword>
<dbReference type="EC" id="2.7.13.3" evidence="2"/>
<keyword evidence="10" id="KW-1133">Transmembrane helix</keyword>
<feature type="compositionally biased region" description="Low complexity" evidence="9">
    <location>
        <begin position="1"/>
        <end position="10"/>
    </location>
</feature>
<feature type="transmembrane region" description="Helical" evidence="10">
    <location>
        <begin position="136"/>
        <end position="155"/>
    </location>
</feature>
<keyword evidence="10" id="KW-0812">Transmembrane</keyword>
<dbReference type="InterPro" id="IPR011712">
    <property type="entry name" value="Sig_transdc_His_kin_sub3_dim/P"/>
</dbReference>
<dbReference type="InterPro" id="IPR050482">
    <property type="entry name" value="Sensor_HK_TwoCompSys"/>
</dbReference>
<evidence type="ECO:0000313" key="14">
    <source>
        <dbReference type="Proteomes" id="UP001595923"/>
    </source>
</evidence>
<evidence type="ECO:0000256" key="4">
    <source>
        <dbReference type="ARBA" id="ARBA00022679"/>
    </source>
</evidence>
<dbReference type="GO" id="GO:0016301">
    <property type="term" value="F:kinase activity"/>
    <property type="evidence" value="ECO:0007669"/>
    <property type="project" value="UniProtKB-KW"/>
</dbReference>
<dbReference type="Pfam" id="PF07730">
    <property type="entry name" value="HisKA_3"/>
    <property type="match status" value="1"/>
</dbReference>
<feature type="transmembrane region" description="Helical" evidence="10">
    <location>
        <begin position="64"/>
        <end position="82"/>
    </location>
</feature>
<dbReference type="RefSeq" id="WP_378577942.1">
    <property type="nucleotide sequence ID" value="NZ_JBHSFQ010000026.1"/>
</dbReference>
<dbReference type="SUPFAM" id="SSF55874">
    <property type="entry name" value="ATPase domain of HSP90 chaperone/DNA topoisomerase II/histidine kinase"/>
    <property type="match status" value="1"/>
</dbReference>
<keyword evidence="7" id="KW-0067">ATP-binding</keyword>
<keyword evidence="3" id="KW-0597">Phosphoprotein</keyword>
<evidence type="ECO:0000256" key="2">
    <source>
        <dbReference type="ARBA" id="ARBA00012438"/>
    </source>
</evidence>
<evidence type="ECO:0000256" key="8">
    <source>
        <dbReference type="ARBA" id="ARBA00023012"/>
    </source>
</evidence>
<keyword evidence="4" id="KW-0808">Transferase</keyword>
<dbReference type="InterPro" id="IPR036890">
    <property type="entry name" value="HATPase_C_sf"/>
</dbReference>
<keyword evidence="6 13" id="KW-0418">Kinase</keyword>
<dbReference type="Gene3D" id="3.30.565.10">
    <property type="entry name" value="Histidine kinase-like ATPase, C-terminal domain"/>
    <property type="match status" value="1"/>
</dbReference>
<dbReference type="Gene3D" id="1.20.5.1930">
    <property type="match status" value="1"/>
</dbReference>
<evidence type="ECO:0000256" key="3">
    <source>
        <dbReference type="ARBA" id="ARBA00022553"/>
    </source>
</evidence>
<evidence type="ECO:0000256" key="7">
    <source>
        <dbReference type="ARBA" id="ARBA00022840"/>
    </source>
</evidence>
<sequence>MTTTPAERAGGPAGPEGAGTHVPPAPGRFASVRWAWLTDALIVVVLAACNSALVSVVAAETGSVFGDAAAGHIGGALLALVLAARRYLPFTTLAVLMVSAFVFEHMHAFVWGTVSVGIAVAAYSVGRYLTLARSAVGLGAAVAVNAATTLASPVPTLGPVAFPWIDLVFLLSWMVGSWWLGRLVRMRAFHVAELRARAERLERARDAYARAALVEERARIARELHDVVAHHVSVMTVQATAGRRVIDRSPERARQTLAEIEGTGRQALAEMRRIVGVLRVPESAGADLGPQPGVAGLSDLAHQMGEAGVRVELRVSGEPVALPPGLDLTLYRVAQESLTNVLKHAGEGARATVALTFGARDVELTVEDDGSGGRAPGGPAVPSDEPGHGLLGMRERVALFGGELRTGAREGGGFRVGARLPVEAASGADRGPGCGPLPDR</sequence>
<dbReference type="PANTHER" id="PTHR24421">
    <property type="entry name" value="NITRATE/NITRITE SENSOR PROTEIN NARX-RELATED"/>
    <property type="match status" value="1"/>
</dbReference>
<dbReference type="Proteomes" id="UP001595923">
    <property type="component" value="Unassembled WGS sequence"/>
</dbReference>
<reference evidence="14" key="1">
    <citation type="journal article" date="2019" name="Int. J. Syst. Evol. Microbiol.">
        <title>The Global Catalogue of Microorganisms (GCM) 10K type strain sequencing project: providing services to taxonomists for standard genome sequencing and annotation.</title>
        <authorList>
            <consortium name="The Broad Institute Genomics Platform"/>
            <consortium name="The Broad Institute Genome Sequencing Center for Infectious Disease"/>
            <person name="Wu L."/>
            <person name="Ma J."/>
        </authorList>
    </citation>
    <scope>NUCLEOTIDE SEQUENCE [LARGE SCALE GENOMIC DNA]</scope>
    <source>
        <strain evidence="14">XZYJ18</strain>
    </source>
</reference>
<evidence type="ECO:0000256" key="10">
    <source>
        <dbReference type="SAM" id="Phobius"/>
    </source>
</evidence>
<feature type="domain" description="Histidine kinase/HSP90-like ATPase" evidence="11">
    <location>
        <begin position="328"/>
        <end position="423"/>
    </location>
</feature>
<feature type="region of interest" description="Disordered" evidence="9">
    <location>
        <begin position="367"/>
        <end position="389"/>
    </location>
</feature>
<feature type="transmembrane region" description="Helical" evidence="10">
    <location>
        <begin position="109"/>
        <end position="129"/>
    </location>
</feature>
<dbReference type="Pfam" id="PF02518">
    <property type="entry name" value="HATPase_c"/>
    <property type="match status" value="1"/>
</dbReference>
<name>A0ABV9E337_9ACTN</name>
<evidence type="ECO:0000256" key="5">
    <source>
        <dbReference type="ARBA" id="ARBA00022741"/>
    </source>
</evidence>
<evidence type="ECO:0000259" key="11">
    <source>
        <dbReference type="Pfam" id="PF02518"/>
    </source>
</evidence>
<evidence type="ECO:0000313" key="13">
    <source>
        <dbReference type="EMBL" id="MFC4564645.1"/>
    </source>
</evidence>
<keyword evidence="5" id="KW-0547">Nucleotide-binding</keyword>
<dbReference type="InterPro" id="IPR003594">
    <property type="entry name" value="HATPase_dom"/>
</dbReference>
<keyword evidence="14" id="KW-1185">Reference proteome</keyword>
<feature type="transmembrane region" description="Helical" evidence="10">
    <location>
        <begin position="34"/>
        <end position="58"/>
    </location>
</feature>